<evidence type="ECO:0000313" key="5">
    <source>
        <dbReference type="Proteomes" id="UP000007799"/>
    </source>
</evidence>
<protein>
    <submittedName>
        <fullName evidence="4">Phosphopantothenate-cysteine ligase</fullName>
    </submittedName>
</protein>
<accession>F2UI06</accession>
<dbReference type="OMA" id="LERYQHH"/>
<dbReference type="InParanoid" id="F2UI06"/>
<dbReference type="AlphaFoldDB" id="F2UI06"/>
<evidence type="ECO:0000259" key="3">
    <source>
        <dbReference type="Pfam" id="PF04127"/>
    </source>
</evidence>
<feature type="domain" description="DNA/pantothenate metabolism flavoprotein C-terminal" evidence="3">
    <location>
        <begin position="179"/>
        <end position="265"/>
    </location>
</feature>
<dbReference type="Gene3D" id="3.40.50.10300">
    <property type="entry name" value="CoaB-like"/>
    <property type="match status" value="1"/>
</dbReference>
<evidence type="ECO:0000256" key="1">
    <source>
        <dbReference type="ARBA" id="ARBA00005703"/>
    </source>
</evidence>
<dbReference type="Pfam" id="PF04127">
    <property type="entry name" value="DFP"/>
    <property type="match status" value="1"/>
</dbReference>
<evidence type="ECO:0000313" key="4">
    <source>
        <dbReference type="EMBL" id="EGD76755.1"/>
    </source>
</evidence>
<dbReference type="GO" id="GO:0016874">
    <property type="term" value="F:ligase activity"/>
    <property type="evidence" value="ECO:0007669"/>
    <property type="project" value="UniProtKB-KW"/>
</dbReference>
<feature type="compositionally biased region" description="Acidic residues" evidence="2">
    <location>
        <begin position="288"/>
        <end position="298"/>
    </location>
</feature>
<feature type="compositionally biased region" description="Low complexity" evidence="2">
    <location>
        <begin position="307"/>
        <end position="332"/>
    </location>
</feature>
<dbReference type="STRING" id="946362.F2UI06"/>
<dbReference type="SUPFAM" id="SSF102645">
    <property type="entry name" value="CoaB-like"/>
    <property type="match status" value="1"/>
</dbReference>
<gene>
    <name evidence="4" type="ORF">PTSG_08107</name>
</gene>
<dbReference type="eggNOG" id="KOG2728">
    <property type="taxonomic scope" value="Eukaryota"/>
</dbReference>
<reference evidence="4" key="1">
    <citation type="submission" date="2009-08" db="EMBL/GenBank/DDBJ databases">
        <title>Annotation of Salpingoeca rosetta.</title>
        <authorList>
            <consortium name="The Broad Institute Genome Sequencing Platform"/>
            <person name="Russ C."/>
            <person name="Cuomo C."/>
            <person name="Burger G."/>
            <person name="Gray M.W."/>
            <person name="Holland P.W.H."/>
            <person name="King N."/>
            <person name="Lang F.B.F."/>
            <person name="Roger A.J."/>
            <person name="Ruiz-Trillo I."/>
            <person name="Young S.K."/>
            <person name="Zeng Q."/>
            <person name="Gargeya S."/>
            <person name="Alvarado L."/>
            <person name="Berlin A."/>
            <person name="Chapman S.B."/>
            <person name="Chen Z."/>
            <person name="Freedman E."/>
            <person name="Gellesch M."/>
            <person name="Goldberg J."/>
            <person name="Griggs A."/>
            <person name="Gujja S."/>
            <person name="Heilman E."/>
            <person name="Heiman D."/>
            <person name="Howarth C."/>
            <person name="Mehta T."/>
            <person name="Neiman D."/>
            <person name="Pearson M."/>
            <person name="Roberts A."/>
            <person name="Saif S."/>
            <person name="Shea T."/>
            <person name="Shenoy N."/>
            <person name="Sisk P."/>
            <person name="Stolte C."/>
            <person name="Sykes S."/>
            <person name="White J."/>
            <person name="Yandava C."/>
            <person name="Haas B."/>
            <person name="Nusbaum C."/>
            <person name="Birren B."/>
        </authorList>
    </citation>
    <scope>NUCLEOTIDE SEQUENCE [LARGE SCALE GENOMIC DNA]</scope>
    <source>
        <strain evidence="4">ATCC 50818</strain>
    </source>
</reference>
<keyword evidence="4" id="KW-0436">Ligase</keyword>
<dbReference type="InterPro" id="IPR035929">
    <property type="entry name" value="CoaB-like_sf"/>
</dbReference>
<proteinExistence type="inferred from homology"/>
<dbReference type="Proteomes" id="UP000007799">
    <property type="component" value="Unassembled WGS sequence"/>
</dbReference>
<dbReference type="GeneID" id="16071689"/>
<dbReference type="EMBL" id="GL832975">
    <property type="protein sequence ID" value="EGD76755.1"/>
    <property type="molecule type" value="Genomic_DNA"/>
</dbReference>
<dbReference type="GO" id="GO:0015937">
    <property type="term" value="P:coenzyme A biosynthetic process"/>
    <property type="evidence" value="ECO:0007669"/>
    <property type="project" value="UniProtKB-ARBA"/>
</dbReference>
<keyword evidence="5" id="KW-1185">Reference proteome</keyword>
<feature type="region of interest" description="Disordered" evidence="2">
    <location>
        <begin position="284"/>
        <end position="339"/>
    </location>
</feature>
<dbReference type="InterPro" id="IPR007085">
    <property type="entry name" value="DNA/pantothenate-metab_flavo_C"/>
</dbReference>
<name>F2UI06_SALR5</name>
<dbReference type="OrthoDB" id="70224at2759"/>
<dbReference type="FunCoup" id="F2UI06">
    <property type="interactions" value="1844"/>
</dbReference>
<evidence type="ECO:0000256" key="2">
    <source>
        <dbReference type="SAM" id="MobiDB-lite"/>
    </source>
</evidence>
<dbReference type="RefSeq" id="XP_004991127.1">
    <property type="nucleotide sequence ID" value="XM_004991070.1"/>
</dbReference>
<organism evidence="5">
    <name type="scientific">Salpingoeca rosetta (strain ATCC 50818 / BSB-021)</name>
    <dbReference type="NCBI Taxonomy" id="946362"/>
    <lineage>
        <taxon>Eukaryota</taxon>
        <taxon>Choanoflagellata</taxon>
        <taxon>Craspedida</taxon>
        <taxon>Salpingoecidae</taxon>
        <taxon>Salpingoeca</taxon>
    </lineage>
</organism>
<sequence length="362" mass="40109">MDDVVRRQVDEMLSAYRPSQHFEEQLHSAEAFIDQQAQDGRLALVTSGGTGVPLEKNMVRFLDNFSRGKRGAASTEYFLDRGYAVIFFTRRGSRRPFLRALPRSPLDWYSIDKDDPAHDPTLRPELADAVHDAIRRYHEANDSGRFLEVEFFSVHDYLYGLRRLAGRLRPLGPRACLYLAAAVSDFYIADSQLAEHKIQSRDGNLSLHMEQVPKLLHMVKPQLCPECYVVTFKLETDEALLAQKARAALAAYGHEMVVANMLHRRHREVLVFTRGSDVGVEIKLRGDADDDDGDGGGDDDGKQGSATKGSNHGTSSSTGSGSKSKGDGATTTAVTNPSTADLEALIVDHIAMLHKQAITQRQ</sequence>
<comment type="similarity">
    <text evidence="1">Belongs to the PPC synthetase family.</text>
</comment>
<dbReference type="KEGG" id="sre:PTSG_08107"/>